<dbReference type="EMBL" id="LXQA010374720">
    <property type="protein sequence ID" value="MCI47626.1"/>
    <property type="molecule type" value="Genomic_DNA"/>
</dbReference>
<proteinExistence type="predicted"/>
<name>A0A392SIF1_9FABA</name>
<accession>A0A392SIF1</accession>
<dbReference type="Proteomes" id="UP000265520">
    <property type="component" value="Unassembled WGS sequence"/>
</dbReference>
<sequence>MISLKVAAANASGILTEVKMMINDPDLNPGIQQ</sequence>
<protein>
    <submittedName>
        <fullName evidence="1">Uncharacterized protein</fullName>
    </submittedName>
</protein>
<organism evidence="1 2">
    <name type="scientific">Trifolium medium</name>
    <dbReference type="NCBI Taxonomy" id="97028"/>
    <lineage>
        <taxon>Eukaryota</taxon>
        <taxon>Viridiplantae</taxon>
        <taxon>Streptophyta</taxon>
        <taxon>Embryophyta</taxon>
        <taxon>Tracheophyta</taxon>
        <taxon>Spermatophyta</taxon>
        <taxon>Magnoliopsida</taxon>
        <taxon>eudicotyledons</taxon>
        <taxon>Gunneridae</taxon>
        <taxon>Pentapetalae</taxon>
        <taxon>rosids</taxon>
        <taxon>fabids</taxon>
        <taxon>Fabales</taxon>
        <taxon>Fabaceae</taxon>
        <taxon>Papilionoideae</taxon>
        <taxon>50 kb inversion clade</taxon>
        <taxon>NPAAA clade</taxon>
        <taxon>Hologalegina</taxon>
        <taxon>IRL clade</taxon>
        <taxon>Trifolieae</taxon>
        <taxon>Trifolium</taxon>
    </lineage>
</organism>
<evidence type="ECO:0000313" key="1">
    <source>
        <dbReference type="EMBL" id="MCI47626.1"/>
    </source>
</evidence>
<keyword evidence="2" id="KW-1185">Reference proteome</keyword>
<reference evidence="1 2" key="1">
    <citation type="journal article" date="2018" name="Front. Plant Sci.">
        <title>Red Clover (Trifolium pratense) and Zigzag Clover (T. medium) - A Picture of Genomic Similarities and Differences.</title>
        <authorList>
            <person name="Dluhosova J."/>
            <person name="Istvanek J."/>
            <person name="Nedelnik J."/>
            <person name="Repkova J."/>
        </authorList>
    </citation>
    <scope>NUCLEOTIDE SEQUENCE [LARGE SCALE GENOMIC DNA]</scope>
    <source>
        <strain evidence="2">cv. 10/8</strain>
        <tissue evidence="1">Leaf</tissue>
    </source>
</reference>
<dbReference type="AlphaFoldDB" id="A0A392SIF1"/>
<evidence type="ECO:0000313" key="2">
    <source>
        <dbReference type="Proteomes" id="UP000265520"/>
    </source>
</evidence>
<feature type="non-terminal residue" evidence="1">
    <location>
        <position position="33"/>
    </location>
</feature>
<comment type="caution">
    <text evidence="1">The sequence shown here is derived from an EMBL/GenBank/DDBJ whole genome shotgun (WGS) entry which is preliminary data.</text>
</comment>